<proteinExistence type="predicted"/>
<dbReference type="PANTHER" id="PTHR13411:SF6">
    <property type="entry name" value="PLASMINOGEN RECEPTOR (KT)"/>
    <property type="match status" value="1"/>
</dbReference>
<dbReference type="PANTHER" id="PTHR13411">
    <property type="entry name" value="PLASMINOGEN RECEPTOR (KT)"/>
    <property type="match status" value="1"/>
</dbReference>
<accession>A0A4U8UNR2</accession>
<dbReference type="STRING" id="34508.A0A4U8UNR2"/>
<dbReference type="AlphaFoldDB" id="A0A4U8UNR2"/>
<organism evidence="1 2">
    <name type="scientific">Steinernema carpocapsae</name>
    <name type="common">Entomopathogenic nematode</name>
    <dbReference type="NCBI Taxonomy" id="34508"/>
    <lineage>
        <taxon>Eukaryota</taxon>
        <taxon>Metazoa</taxon>
        <taxon>Ecdysozoa</taxon>
        <taxon>Nematoda</taxon>
        <taxon>Chromadorea</taxon>
        <taxon>Rhabditida</taxon>
        <taxon>Tylenchina</taxon>
        <taxon>Panagrolaimomorpha</taxon>
        <taxon>Strongyloidoidea</taxon>
        <taxon>Steinernematidae</taxon>
        <taxon>Steinernema</taxon>
    </lineage>
</organism>
<reference evidence="1 2" key="1">
    <citation type="journal article" date="2015" name="Genome Biol.">
        <title>Comparative genomics of Steinernema reveals deeply conserved gene regulatory networks.</title>
        <authorList>
            <person name="Dillman A.R."/>
            <person name="Macchietto M."/>
            <person name="Porter C.F."/>
            <person name="Rogers A."/>
            <person name="Williams B."/>
            <person name="Antoshechkin I."/>
            <person name="Lee M.M."/>
            <person name="Goodwin Z."/>
            <person name="Lu X."/>
            <person name="Lewis E.E."/>
            <person name="Goodrich-Blair H."/>
            <person name="Stock S.P."/>
            <person name="Adams B.J."/>
            <person name="Sternberg P.W."/>
            <person name="Mortazavi A."/>
        </authorList>
    </citation>
    <scope>NUCLEOTIDE SEQUENCE [LARGE SCALE GENOMIC DNA]</scope>
    <source>
        <strain evidence="1 2">ALL</strain>
    </source>
</reference>
<dbReference type="GO" id="GO:0005886">
    <property type="term" value="C:plasma membrane"/>
    <property type="evidence" value="ECO:0007669"/>
    <property type="project" value="InterPro"/>
</dbReference>
<reference evidence="1 2" key="2">
    <citation type="journal article" date="2019" name="G3 (Bethesda)">
        <title>Hybrid Assembly of the Genome of the Entomopathogenic Nematode Steinernema carpocapsae Identifies the X-Chromosome.</title>
        <authorList>
            <person name="Serra L."/>
            <person name="Macchietto M."/>
            <person name="Macias-Munoz A."/>
            <person name="McGill C.J."/>
            <person name="Rodriguez I.M."/>
            <person name="Rodriguez B."/>
            <person name="Murad R."/>
            <person name="Mortazavi A."/>
        </authorList>
    </citation>
    <scope>NUCLEOTIDE SEQUENCE [LARGE SCALE GENOMIC DNA]</scope>
    <source>
        <strain evidence="1 2">ALL</strain>
    </source>
</reference>
<dbReference type="InterPro" id="IPR019319">
    <property type="entry name" value="Plg-R(KT)"/>
</dbReference>
<dbReference type="OrthoDB" id="10256697at2759"/>
<evidence type="ECO:0000313" key="1">
    <source>
        <dbReference type="EMBL" id="TMS34596.1"/>
    </source>
</evidence>
<dbReference type="EMBL" id="AZBU02000001">
    <property type="protein sequence ID" value="TMS34596.1"/>
    <property type="molecule type" value="Genomic_DNA"/>
</dbReference>
<name>A0A4U8UNR2_STECR</name>
<comment type="caution">
    <text evidence="1">The sequence shown here is derived from an EMBL/GenBank/DDBJ whole genome shotgun (WGS) entry which is preliminary data.</text>
</comment>
<gene>
    <name evidence="1" type="ORF">L596_002153</name>
</gene>
<sequence>MGSSQSVTSSPNLLSAAKLKELYNERMEEEIALRTMQLEQEEAVKLAHRRDQLTWEVLGTATTVVALTAAARFIQNKLIIVPMVPLIMGVGYRYEQCYGEYAANIRAKASEILHKECEVLRLPGQQITLAELDSRRNVQLREINLP</sequence>
<keyword evidence="2" id="KW-1185">Reference proteome</keyword>
<evidence type="ECO:0000313" key="2">
    <source>
        <dbReference type="Proteomes" id="UP000298663"/>
    </source>
</evidence>
<dbReference type="Pfam" id="PF10166">
    <property type="entry name" value="DUF2368"/>
    <property type="match status" value="1"/>
</dbReference>
<dbReference type="Proteomes" id="UP000298663">
    <property type="component" value="Unassembled WGS sequence"/>
</dbReference>
<evidence type="ECO:0008006" key="3">
    <source>
        <dbReference type="Google" id="ProtNLM"/>
    </source>
</evidence>
<protein>
    <recommendedName>
        <fullName evidence="3">Plasminogen receptor (KT)</fullName>
    </recommendedName>
</protein>